<dbReference type="Pfam" id="PF04042">
    <property type="entry name" value="DNA_pol_E_B"/>
    <property type="match status" value="1"/>
</dbReference>
<keyword evidence="3 6" id="KW-0235">DNA replication</keyword>
<dbReference type="Proteomes" id="UP000006671">
    <property type="component" value="Unassembled WGS sequence"/>
</dbReference>
<name>D2V5G2_NAEGR</name>
<dbReference type="OMA" id="FFCEGCF"/>
<reference evidence="8 9" key="1">
    <citation type="journal article" date="2010" name="Cell">
        <title>The genome of Naegleria gruberi illuminates early eukaryotic versatility.</title>
        <authorList>
            <person name="Fritz-Laylin L.K."/>
            <person name="Prochnik S.E."/>
            <person name="Ginger M.L."/>
            <person name="Dacks J.B."/>
            <person name="Carpenter M.L."/>
            <person name="Field M.C."/>
            <person name="Kuo A."/>
            <person name="Paredez A."/>
            <person name="Chapman J."/>
            <person name="Pham J."/>
            <person name="Shu S."/>
            <person name="Neupane R."/>
            <person name="Cipriano M."/>
            <person name="Mancuso J."/>
            <person name="Tu H."/>
            <person name="Salamov A."/>
            <person name="Lindquist E."/>
            <person name="Shapiro H."/>
            <person name="Lucas S."/>
            <person name="Grigoriev I.V."/>
            <person name="Cande W.Z."/>
            <person name="Fulton C."/>
            <person name="Rokhsar D.S."/>
            <person name="Dawson S.C."/>
        </authorList>
    </citation>
    <scope>NUCLEOTIDE SEQUENCE [LARGE SCALE GENOMIC DNA]</scope>
    <source>
        <strain evidence="8 9">NEG-M</strain>
    </source>
</reference>
<dbReference type="GO" id="GO:0003677">
    <property type="term" value="F:DNA binding"/>
    <property type="evidence" value="ECO:0007669"/>
    <property type="project" value="UniProtKB-UniRule"/>
</dbReference>
<dbReference type="GO" id="GO:0006261">
    <property type="term" value="P:DNA-templated DNA replication"/>
    <property type="evidence" value="ECO:0007669"/>
    <property type="project" value="InterPro"/>
</dbReference>
<gene>
    <name evidence="8" type="ORF">NAEGRDRAFT_63811</name>
</gene>
<dbReference type="KEGG" id="ngr:NAEGRDRAFT_63811"/>
<dbReference type="RefSeq" id="XP_002680854.1">
    <property type="nucleotide sequence ID" value="XM_002680808.1"/>
</dbReference>
<dbReference type="EMBL" id="GG738852">
    <property type="protein sequence ID" value="EFC48110.1"/>
    <property type="molecule type" value="Genomic_DNA"/>
</dbReference>
<evidence type="ECO:0000259" key="7">
    <source>
        <dbReference type="Pfam" id="PF04042"/>
    </source>
</evidence>
<dbReference type="InterPro" id="IPR007185">
    <property type="entry name" value="DNA_pol_a/d/e_bsu"/>
</dbReference>
<dbReference type="PIRSF" id="PIRSF000799">
    <property type="entry name" value="DNA_pol_eps_2"/>
    <property type="match status" value="1"/>
</dbReference>
<evidence type="ECO:0000256" key="5">
    <source>
        <dbReference type="ARBA" id="ARBA00023242"/>
    </source>
</evidence>
<dbReference type="InParanoid" id="D2V5G2"/>
<keyword evidence="9" id="KW-1185">Reference proteome</keyword>
<dbReference type="OrthoDB" id="10254730at2759"/>
<dbReference type="GeneID" id="8861511"/>
<dbReference type="GO" id="GO:0008622">
    <property type="term" value="C:epsilon DNA polymerase complex"/>
    <property type="evidence" value="ECO:0007669"/>
    <property type="project" value="UniProtKB-UniRule"/>
</dbReference>
<evidence type="ECO:0000313" key="8">
    <source>
        <dbReference type="EMBL" id="EFC48110.1"/>
    </source>
</evidence>
<feature type="domain" description="DNA polymerase alpha/delta/epsilon subunit B" evidence="7">
    <location>
        <begin position="291"/>
        <end position="524"/>
    </location>
</feature>
<evidence type="ECO:0000313" key="9">
    <source>
        <dbReference type="Proteomes" id="UP000006671"/>
    </source>
</evidence>
<dbReference type="InterPro" id="IPR016266">
    <property type="entry name" value="POLE2"/>
</dbReference>
<dbReference type="eggNOG" id="KOG3818">
    <property type="taxonomic scope" value="Eukaryota"/>
</dbReference>
<comment type="function">
    <text evidence="6">Participates in DNA repair and in chromosomal DNA replication.</text>
</comment>
<dbReference type="FunCoup" id="D2V5G2">
    <property type="interactions" value="309"/>
</dbReference>
<proteinExistence type="inferred from homology"/>
<protein>
    <recommendedName>
        <fullName evidence="6">DNA polymerase epsilon subunit</fullName>
    </recommendedName>
    <alternativeName>
        <fullName evidence="6">DNA polymerase II subunit 2</fullName>
    </alternativeName>
</protein>
<dbReference type="AlphaFoldDB" id="D2V5G2"/>
<keyword evidence="4 6" id="KW-0238">DNA-binding</keyword>
<evidence type="ECO:0000256" key="2">
    <source>
        <dbReference type="ARBA" id="ARBA00009560"/>
    </source>
</evidence>
<dbReference type="VEuPathDB" id="AmoebaDB:NAEGRDRAFT_63811"/>
<sequence>MSANKAIASKLCVTAAKKYQFTLSNSALPDYCVNKLMSKDEINEFLPEFFKFLQDKNVKDKNLSGELIEEKLKEFQSKRMDTSDDLVDDNTAVLGHRDAIQIINAEDKPFYSYNMSRKVFEPEQRDTTFFSEVQQKVEVFRDRYKMIYQKVMRGKQFNPTDPNAISLTSIDSLLGSRGSKYIMGLITRKSADIYQIEDLNGVTQVDISESTTNNRGTILEGSFVIASGVYDSVTKVFKASAIVLPTCEDRDDSERFLSVGRSSMLDMFGSSSPEKLKELKNKEDINKNAFIVVVSDVCLDKPLVFEKLALLFEYIKWNQHNRTSEDSYELMPAMFLFIGNFISRPFQFYSSSSSSSTTSDRVLYQKNFEKLAKMIEERFPNFIYNSKENENAPTFVFVPGPNDPTFSPNGVLPRSPILDSISRTFKSRIPNSFFATNPCRIRFYTQELVVFRQDLQQQMRRHTVIEHKEETQIYQSMCETVLAQSHLSPFAMHLQPVFWEQDHSLSLFPSPHSLILADRCQPFNTKVEGCTCFNPHSFPVDFSFEIISPLSNQVETHKLPDLADQSKE</sequence>
<evidence type="ECO:0000256" key="6">
    <source>
        <dbReference type="PIRNR" id="PIRNR000799"/>
    </source>
</evidence>
<dbReference type="PANTHER" id="PTHR12708">
    <property type="entry name" value="DNA POLYMERASE EPSILON SUBUNIT B"/>
    <property type="match status" value="1"/>
</dbReference>
<dbReference type="GO" id="GO:0042276">
    <property type="term" value="P:error-prone translesion synthesis"/>
    <property type="evidence" value="ECO:0007669"/>
    <property type="project" value="TreeGrafter"/>
</dbReference>
<organism evidence="9">
    <name type="scientific">Naegleria gruberi</name>
    <name type="common">Amoeba</name>
    <dbReference type="NCBI Taxonomy" id="5762"/>
    <lineage>
        <taxon>Eukaryota</taxon>
        <taxon>Discoba</taxon>
        <taxon>Heterolobosea</taxon>
        <taxon>Tetramitia</taxon>
        <taxon>Eutetramitia</taxon>
        <taxon>Vahlkampfiidae</taxon>
        <taxon>Naegleria</taxon>
    </lineage>
</organism>
<dbReference type="Gene3D" id="3.60.21.60">
    <property type="match status" value="1"/>
</dbReference>
<evidence type="ECO:0000256" key="1">
    <source>
        <dbReference type="ARBA" id="ARBA00004123"/>
    </source>
</evidence>
<keyword evidence="5 6" id="KW-0539">Nucleus</keyword>
<evidence type="ECO:0000256" key="3">
    <source>
        <dbReference type="ARBA" id="ARBA00022705"/>
    </source>
</evidence>
<dbReference type="STRING" id="5762.D2V5G2"/>
<dbReference type="PANTHER" id="PTHR12708:SF0">
    <property type="entry name" value="DNA POLYMERASE EPSILON SUBUNIT 2"/>
    <property type="match status" value="1"/>
</dbReference>
<comment type="subcellular location">
    <subcellularLocation>
        <location evidence="1 6">Nucleus</location>
    </subcellularLocation>
</comment>
<accession>D2V5G2</accession>
<evidence type="ECO:0000256" key="4">
    <source>
        <dbReference type="ARBA" id="ARBA00023125"/>
    </source>
</evidence>
<comment type="similarity">
    <text evidence="2 6">Belongs to the DNA polymerase epsilon subunit B family.</text>
</comment>